<organism evidence="7 8">
    <name type="scientific">Dermatophagoides farinae</name>
    <name type="common">American house dust mite</name>
    <dbReference type="NCBI Taxonomy" id="6954"/>
    <lineage>
        <taxon>Eukaryota</taxon>
        <taxon>Metazoa</taxon>
        <taxon>Ecdysozoa</taxon>
        <taxon>Arthropoda</taxon>
        <taxon>Chelicerata</taxon>
        <taxon>Arachnida</taxon>
        <taxon>Acari</taxon>
        <taxon>Acariformes</taxon>
        <taxon>Sarcoptiformes</taxon>
        <taxon>Astigmata</taxon>
        <taxon>Psoroptidia</taxon>
        <taxon>Analgoidea</taxon>
        <taxon>Pyroglyphidae</taxon>
        <taxon>Dermatophagoidinae</taxon>
        <taxon>Dermatophagoides</taxon>
    </lineage>
</organism>
<evidence type="ECO:0000256" key="4">
    <source>
        <dbReference type="RuleBase" id="RU004262"/>
    </source>
</evidence>
<name>A0A922L3R4_DERFA</name>
<feature type="signal peptide" evidence="5">
    <location>
        <begin position="1"/>
        <end position="20"/>
    </location>
</feature>
<gene>
    <name evidence="7" type="ORF">DERF_012754</name>
</gene>
<evidence type="ECO:0000256" key="3">
    <source>
        <dbReference type="ARBA" id="ARBA00022525"/>
    </source>
</evidence>
<evidence type="ECO:0000259" key="6">
    <source>
        <dbReference type="Pfam" id="PF00151"/>
    </source>
</evidence>
<feature type="chain" id="PRO_5037127804" description="Lipase domain-containing protein" evidence="5">
    <location>
        <begin position="21"/>
        <end position="373"/>
    </location>
</feature>
<evidence type="ECO:0000256" key="1">
    <source>
        <dbReference type="ARBA" id="ARBA00004613"/>
    </source>
</evidence>
<feature type="domain" description="Lipase" evidence="6">
    <location>
        <begin position="55"/>
        <end position="369"/>
    </location>
</feature>
<proteinExistence type="inferred from homology"/>
<comment type="similarity">
    <text evidence="2 4">Belongs to the AB hydrolase superfamily. Lipase family.</text>
</comment>
<dbReference type="InterPro" id="IPR013818">
    <property type="entry name" value="Lipase"/>
</dbReference>
<comment type="caution">
    <text evidence="7">The sequence shown here is derived from an EMBL/GenBank/DDBJ whole genome shotgun (WGS) entry which is preliminary data.</text>
</comment>
<dbReference type="SUPFAM" id="SSF53474">
    <property type="entry name" value="alpha/beta-Hydrolases"/>
    <property type="match status" value="1"/>
</dbReference>
<evidence type="ECO:0000313" key="8">
    <source>
        <dbReference type="Proteomes" id="UP000790347"/>
    </source>
</evidence>
<dbReference type="PRINTS" id="PR00821">
    <property type="entry name" value="TAGLIPASE"/>
</dbReference>
<comment type="subcellular location">
    <subcellularLocation>
        <location evidence="1">Secreted</location>
    </subcellularLocation>
</comment>
<dbReference type="GO" id="GO:0016042">
    <property type="term" value="P:lipid catabolic process"/>
    <property type="evidence" value="ECO:0007669"/>
    <property type="project" value="TreeGrafter"/>
</dbReference>
<dbReference type="AlphaFoldDB" id="A0A922L3R4"/>
<dbReference type="EMBL" id="ASGP02000006">
    <property type="protein sequence ID" value="KAH9501948.1"/>
    <property type="molecule type" value="Genomic_DNA"/>
</dbReference>
<dbReference type="PANTHER" id="PTHR11610">
    <property type="entry name" value="LIPASE"/>
    <property type="match status" value="1"/>
</dbReference>
<dbReference type="Gene3D" id="3.40.50.1820">
    <property type="entry name" value="alpha/beta hydrolase"/>
    <property type="match status" value="1"/>
</dbReference>
<keyword evidence="5" id="KW-0732">Signal</keyword>
<keyword evidence="3" id="KW-0964">Secreted</keyword>
<evidence type="ECO:0000256" key="5">
    <source>
        <dbReference type="SAM" id="SignalP"/>
    </source>
</evidence>
<dbReference type="InterPro" id="IPR000734">
    <property type="entry name" value="TAG_lipase"/>
</dbReference>
<sequence>MQLLSIVISIVCLSSTGLLAIPLHDHDGYIVQSIYNSTRNLITESNHCPDCESRHVCYDDIGCFSMDGPMGHVLLLPQSPKHIRTQFLAFKANDLKESHSIDAYDHDTFNVIDTDKKIAFIIHGFAESHTDPILMNAKDSLLKYRSDEIGTVIMVDWKHGATAPAYTQAATNTQVVGRQIAFLCNQIHKSRNVNVHNFYLVGFSLGGQVSGFAGKWSRTEYHWKFGRITGLDAAAPSFEGWEGAFLTREDADFVDGIHTTTGGDILAGQLGFTSPYAHIDFYPNGGLVRQPHCPVGTGIACSHKTSVLYFEASISAEKTCHFSGHLCDNYQHYLDGKCKGSDSQMGFQSFKFTRAHGNHYLLTSADYPFCDKN</sequence>
<dbReference type="GO" id="GO:0016298">
    <property type="term" value="F:lipase activity"/>
    <property type="evidence" value="ECO:0007669"/>
    <property type="project" value="InterPro"/>
</dbReference>
<protein>
    <recommendedName>
        <fullName evidence="6">Lipase domain-containing protein</fullName>
    </recommendedName>
</protein>
<evidence type="ECO:0000256" key="2">
    <source>
        <dbReference type="ARBA" id="ARBA00010701"/>
    </source>
</evidence>
<accession>A0A922L3R4</accession>
<dbReference type="Pfam" id="PF00151">
    <property type="entry name" value="Lipase"/>
    <property type="match status" value="1"/>
</dbReference>
<reference evidence="7" key="2">
    <citation type="journal article" date="2022" name="Res Sq">
        <title>Comparative Genomics Reveals Insights into the Divergent Evolution of Astigmatic Mites and Household Pest Adaptations.</title>
        <authorList>
            <person name="Xiong Q."/>
            <person name="Wan A.T.-Y."/>
            <person name="Liu X.-Y."/>
            <person name="Fung C.S.-H."/>
            <person name="Xiao X."/>
            <person name="Malainual N."/>
            <person name="Hou J."/>
            <person name="Wang L."/>
            <person name="Wang M."/>
            <person name="Yang K."/>
            <person name="Cui Y."/>
            <person name="Leung E."/>
            <person name="Nong W."/>
            <person name="Shin S.-K."/>
            <person name="Au S."/>
            <person name="Jeong K.Y."/>
            <person name="Chew F.T."/>
            <person name="Hui J."/>
            <person name="Leung T.F."/>
            <person name="Tungtrongchitr A."/>
            <person name="Zhong N."/>
            <person name="Liu Z."/>
            <person name="Tsui S."/>
        </authorList>
    </citation>
    <scope>NUCLEOTIDE SEQUENCE</scope>
    <source>
        <strain evidence="7">Derf</strain>
        <tissue evidence="7">Whole organism</tissue>
    </source>
</reference>
<dbReference type="InterPro" id="IPR029058">
    <property type="entry name" value="AB_hydrolase_fold"/>
</dbReference>
<dbReference type="Proteomes" id="UP000790347">
    <property type="component" value="Unassembled WGS sequence"/>
</dbReference>
<keyword evidence="8" id="KW-1185">Reference proteome</keyword>
<evidence type="ECO:0000313" key="7">
    <source>
        <dbReference type="EMBL" id="KAH9501948.1"/>
    </source>
</evidence>
<reference evidence="7" key="1">
    <citation type="submission" date="2013-05" db="EMBL/GenBank/DDBJ databases">
        <authorList>
            <person name="Yim A.K.Y."/>
            <person name="Chan T.F."/>
            <person name="Ji K.M."/>
            <person name="Liu X.Y."/>
            <person name="Zhou J.W."/>
            <person name="Li R.Q."/>
            <person name="Yang K.Y."/>
            <person name="Li J."/>
            <person name="Li M."/>
            <person name="Law P.T.W."/>
            <person name="Wu Y.L."/>
            <person name="Cai Z.L."/>
            <person name="Qin H."/>
            <person name="Bao Y."/>
            <person name="Leung R.K.K."/>
            <person name="Ng P.K.S."/>
            <person name="Zou J."/>
            <person name="Zhong X.J."/>
            <person name="Ran P.X."/>
            <person name="Zhong N.S."/>
            <person name="Liu Z.G."/>
            <person name="Tsui S.K.W."/>
        </authorList>
    </citation>
    <scope>NUCLEOTIDE SEQUENCE</scope>
    <source>
        <strain evidence="7">Derf</strain>
        <tissue evidence="7">Whole organism</tissue>
    </source>
</reference>
<dbReference type="GO" id="GO:0005615">
    <property type="term" value="C:extracellular space"/>
    <property type="evidence" value="ECO:0007669"/>
    <property type="project" value="TreeGrafter"/>
</dbReference>
<dbReference type="PANTHER" id="PTHR11610:SF173">
    <property type="entry name" value="LIPASE DOMAIN-CONTAINING PROTEIN-RELATED"/>
    <property type="match status" value="1"/>
</dbReference>